<reference evidence="1 2" key="1">
    <citation type="submission" date="2016-11" db="EMBL/GenBank/DDBJ databases">
        <authorList>
            <person name="Jaros S."/>
            <person name="Januszkiewicz K."/>
            <person name="Wedrychowicz H."/>
        </authorList>
    </citation>
    <scope>NUCLEOTIDE SEQUENCE [LARGE SCALE GENOMIC DNA]</scope>
    <source>
        <strain evidence="1 2">DSM 15480</strain>
    </source>
</reference>
<dbReference type="InterPro" id="IPR027417">
    <property type="entry name" value="P-loop_NTPase"/>
</dbReference>
<accession>A0A1M6IAU3</accession>
<keyword evidence="2" id="KW-1185">Reference proteome</keyword>
<proteinExistence type="predicted"/>
<keyword evidence="1" id="KW-0067">ATP-binding</keyword>
<dbReference type="GO" id="GO:0005524">
    <property type="term" value="F:ATP binding"/>
    <property type="evidence" value="ECO:0007669"/>
    <property type="project" value="UniProtKB-KW"/>
</dbReference>
<evidence type="ECO:0000313" key="1">
    <source>
        <dbReference type="EMBL" id="SHJ31523.1"/>
    </source>
</evidence>
<dbReference type="STRING" id="1121950.SAMN02745243_00301"/>
<name>A0A1M6IAU3_9FIRM</name>
<sequence length="52" mass="5630">MSNILEVKALTFKYKGKDSISVLDNMNDVFSSGKLYAILGSSGSGKSTYNCF</sequence>
<dbReference type="EMBL" id="FQZY01000006">
    <property type="protein sequence ID" value="SHJ31523.1"/>
    <property type="molecule type" value="Genomic_DNA"/>
</dbReference>
<dbReference type="SUPFAM" id="SSF52540">
    <property type="entry name" value="P-loop containing nucleoside triphosphate hydrolases"/>
    <property type="match status" value="1"/>
</dbReference>
<dbReference type="Proteomes" id="UP000184301">
    <property type="component" value="Unassembled WGS sequence"/>
</dbReference>
<keyword evidence="1" id="KW-0547">Nucleotide-binding</keyword>
<dbReference type="RefSeq" id="WP_159434600.1">
    <property type="nucleotide sequence ID" value="NZ_FQZY01000006.1"/>
</dbReference>
<organism evidence="1 2">
    <name type="scientific">Hespellia stercorisuis DSM 15480</name>
    <dbReference type="NCBI Taxonomy" id="1121950"/>
    <lineage>
        <taxon>Bacteria</taxon>
        <taxon>Bacillati</taxon>
        <taxon>Bacillota</taxon>
        <taxon>Clostridia</taxon>
        <taxon>Lachnospirales</taxon>
        <taxon>Lachnospiraceae</taxon>
        <taxon>Hespellia</taxon>
    </lineage>
</organism>
<evidence type="ECO:0000313" key="2">
    <source>
        <dbReference type="Proteomes" id="UP000184301"/>
    </source>
</evidence>
<protein>
    <submittedName>
        <fullName evidence="1">Putative ABC transport system ATP-binding protein/energy-coupling factor transport system ATP-binding protein</fullName>
    </submittedName>
</protein>
<dbReference type="Gene3D" id="3.40.50.300">
    <property type="entry name" value="P-loop containing nucleotide triphosphate hydrolases"/>
    <property type="match status" value="1"/>
</dbReference>
<dbReference type="AlphaFoldDB" id="A0A1M6IAU3"/>
<gene>
    <name evidence="1" type="ORF">SAMN02745243_00301</name>
</gene>